<evidence type="ECO:0000313" key="2">
    <source>
        <dbReference type="EMBL" id="KAE8373258.1"/>
    </source>
</evidence>
<protein>
    <submittedName>
        <fullName evidence="2">Uncharacterized protein</fullName>
    </submittedName>
</protein>
<keyword evidence="1" id="KW-1133">Transmembrane helix</keyword>
<keyword evidence="3" id="KW-1185">Reference proteome</keyword>
<evidence type="ECO:0000256" key="1">
    <source>
        <dbReference type="SAM" id="Phobius"/>
    </source>
</evidence>
<keyword evidence="1" id="KW-0812">Transmembrane</keyword>
<organism evidence="2 3">
    <name type="scientific">Aspergillus bertholletiae</name>
    <dbReference type="NCBI Taxonomy" id="1226010"/>
    <lineage>
        <taxon>Eukaryota</taxon>
        <taxon>Fungi</taxon>
        <taxon>Dikarya</taxon>
        <taxon>Ascomycota</taxon>
        <taxon>Pezizomycotina</taxon>
        <taxon>Eurotiomycetes</taxon>
        <taxon>Eurotiomycetidae</taxon>
        <taxon>Eurotiales</taxon>
        <taxon>Aspergillaceae</taxon>
        <taxon>Aspergillus</taxon>
        <taxon>Aspergillus subgen. Circumdati</taxon>
    </lineage>
</organism>
<evidence type="ECO:0000313" key="3">
    <source>
        <dbReference type="Proteomes" id="UP000326198"/>
    </source>
</evidence>
<dbReference type="Proteomes" id="UP000326198">
    <property type="component" value="Unassembled WGS sequence"/>
</dbReference>
<feature type="transmembrane region" description="Helical" evidence="1">
    <location>
        <begin position="38"/>
        <end position="58"/>
    </location>
</feature>
<reference evidence="2 3" key="1">
    <citation type="submission" date="2019-04" db="EMBL/GenBank/DDBJ databases">
        <title>Friends and foes A comparative genomics studyof 23 Aspergillus species from section Flavi.</title>
        <authorList>
            <consortium name="DOE Joint Genome Institute"/>
            <person name="Kjaerbolling I."/>
            <person name="Vesth T."/>
            <person name="Frisvad J.C."/>
            <person name="Nybo J.L."/>
            <person name="Theobald S."/>
            <person name="Kildgaard S."/>
            <person name="Isbrandt T."/>
            <person name="Kuo A."/>
            <person name="Sato A."/>
            <person name="Lyhne E.K."/>
            <person name="Kogle M.E."/>
            <person name="Wiebenga A."/>
            <person name="Kun R.S."/>
            <person name="Lubbers R.J."/>
            <person name="Makela M.R."/>
            <person name="Barry K."/>
            <person name="Chovatia M."/>
            <person name="Clum A."/>
            <person name="Daum C."/>
            <person name="Haridas S."/>
            <person name="He G."/>
            <person name="LaButti K."/>
            <person name="Lipzen A."/>
            <person name="Mondo S."/>
            <person name="Riley R."/>
            <person name="Salamov A."/>
            <person name="Simmons B.A."/>
            <person name="Magnuson J.K."/>
            <person name="Henrissat B."/>
            <person name="Mortensen U.H."/>
            <person name="Larsen T.O."/>
            <person name="Devries R.P."/>
            <person name="Grigoriev I.V."/>
            <person name="Machida M."/>
            <person name="Baker S.E."/>
            <person name="Andersen M.R."/>
        </authorList>
    </citation>
    <scope>NUCLEOTIDE SEQUENCE [LARGE SCALE GENOMIC DNA]</scope>
    <source>
        <strain evidence="2 3">IBT 29228</strain>
    </source>
</reference>
<accession>A0A5N7AWK7</accession>
<gene>
    <name evidence="2" type="ORF">BDV26DRAFT_272418</name>
</gene>
<proteinExistence type="predicted"/>
<sequence length="61" mass="7214">MHVLRVLGIIVCWFYVIGLMQQFVMCLVWFFFPSSSLLSLFFFSFWGNVVLSCCKLRVKII</sequence>
<dbReference type="AlphaFoldDB" id="A0A5N7AWK7"/>
<keyword evidence="1" id="KW-0472">Membrane</keyword>
<feature type="transmembrane region" description="Helical" evidence="1">
    <location>
        <begin position="7"/>
        <end position="32"/>
    </location>
</feature>
<dbReference type="EMBL" id="ML736321">
    <property type="protein sequence ID" value="KAE8373258.1"/>
    <property type="molecule type" value="Genomic_DNA"/>
</dbReference>
<name>A0A5N7AWK7_9EURO</name>